<evidence type="ECO:0000313" key="3">
    <source>
        <dbReference type="EMBL" id="PIL32165.1"/>
    </source>
</evidence>
<dbReference type="AlphaFoldDB" id="A0A2G8SEH0"/>
<dbReference type="FunFam" id="3.30.70.270:FF:000020">
    <property type="entry name" value="Transposon Tf2-6 polyprotein-like Protein"/>
    <property type="match status" value="1"/>
</dbReference>
<dbReference type="PANTHER" id="PTHR37984">
    <property type="entry name" value="PROTEIN CBG26694"/>
    <property type="match status" value="1"/>
</dbReference>
<evidence type="ECO:0000313" key="4">
    <source>
        <dbReference type="Proteomes" id="UP000230002"/>
    </source>
</evidence>
<sequence>MVEDEEDKSPPPGFLPEWDGTEESLLDALATGRTLRNAPKLFVSATYTYSQQLAEQEYQKEICPVEEIVPKQYHEYLHVFSKEASECLPDHGPYDHAIELMPDARMFHSKVYPLSPSEQVELDKFINENLAKGYIQESKSPMSSLFFFVKKKDGSLRPVQDYRWLNDITIKNRYPMLLVSDLMDRLKKAKYFTKLDIRWGYNNVQITTGDEWKAAFVTNRGLFEPNVMFFGLANLPSTFSVLMNDIFKDLIILGKVTIYLNDILIFTNDIEEHRALVREVLKHLAEHDLFCKPEKCKFEQPKVEYLGVLVSENRVEMDLVKVKGIAVWPVPQNASDVRKFHGFANFYRRFIKDFSAVCKPLDCLTGNAPWKWEAEEQEAFDKLKCRFTKSPVLTMYDPDCKTCIEVDASSIMFYGALPPVAI</sequence>
<dbReference type="InterPro" id="IPR043128">
    <property type="entry name" value="Rev_trsase/Diguanyl_cyclase"/>
</dbReference>
<dbReference type="Pfam" id="PF17919">
    <property type="entry name" value="RT_RNaseH_2"/>
    <property type="match status" value="1"/>
</dbReference>
<dbReference type="InterPro" id="IPR041577">
    <property type="entry name" value="RT_RNaseH_2"/>
</dbReference>
<dbReference type="Gene3D" id="3.30.70.270">
    <property type="match status" value="2"/>
</dbReference>
<feature type="domain" description="Reverse transcriptase" evidence="2">
    <location>
        <begin position="130"/>
        <end position="310"/>
    </location>
</feature>
<dbReference type="SUPFAM" id="SSF56672">
    <property type="entry name" value="DNA/RNA polymerases"/>
    <property type="match status" value="1"/>
</dbReference>
<comment type="caution">
    <text evidence="3">The sequence shown here is derived from an EMBL/GenBank/DDBJ whole genome shotgun (WGS) entry which is preliminary data.</text>
</comment>
<organism evidence="3 4">
    <name type="scientific">Ganoderma sinense ZZ0214-1</name>
    <dbReference type="NCBI Taxonomy" id="1077348"/>
    <lineage>
        <taxon>Eukaryota</taxon>
        <taxon>Fungi</taxon>
        <taxon>Dikarya</taxon>
        <taxon>Basidiomycota</taxon>
        <taxon>Agaricomycotina</taxon>
        <taxon>Agaricomycetes</taxon>
        <taxon>Polyporales</taxon>
        <taxon>Polyporaceae</taxon>
        <taxon>Ganoderma</taxon>
    </lineage>
</organism>
<dbReference type="InterPro" id="IPR000477">
    <property type="entry name" value="RT_dom"/>
</dbReference>
<protein>
    <recommendedName>
        <fullName evidence="2">Reverse transcriptase domain-containing protein</fullName>
    </recommendedName>
</protein>
<dbReference type="GO" id="GO:0003824">
    <property type="term" value="F:catalytic activity"/>
    <property type="evidence" value="ECO:0007669"/>
    <property type="project" value="UniProtKB-KW"/>
</dbReference>
<reference evidence="3 4" key="1">
    <citation type="journal article" date="2015" name="Sci. Rep.">
        <title>Chromosome-level genome map provides insights into diverse defense mechanisms in the medicinal fungus Ganoderma sinense.</title>
        <authorList>
            <person name="Zhu Y."/>
            <person name="Xu J."/>
            <person name="Sun C."/>
            <person name="Zhou S."/>
            <person name="Xu H."/>
            <person name="Nelson D.R."/>
            <person name="Qian J."/>
            <person name="Song J."/>
            <person name="Luo H."/>
            <person name="Xiang L."/>
            <person name="Li Y."/>
            <person name="Xu Z."/>
            <person name="Ji A."/>
            <person name="Wang L."/>
            <person name="Lu S."/>
            <person name="Hayward A."/>
            <person name="Sun W."/>
            <person name="Li X."/>
            <person name="Schwartz D.C."/>
            <person name="Wang Y."/>
            <person name="Chen S."/>
        </authorList>
    </citation>
    <scope>NUCLEOTIDE SEQUENCE [LARGE SCALE GENOMIC DNA]</scope>
    <source>
        <strain evidence="3 4">ZZ0214-1</strain>
    </source>
</reference>
<dbReference type="Proteomes" id="UP000230002">
    <property type="component" value="Unassembled WGS sequence"/>
</dbReference>
<dbReference type="InterPro" id="IPR050951">
    <property type="entry name" value="Retrovirus_Pol_polyprotein"/>
</dbReference>
<dbReference type="PROSITE" id="PS50878">
    <property type="entry name" value="RT_POL"/>
    <property type="match status" value="1"/>
</dbReference>
<keyword evidence="4" id="KW-1185">Reference proteome</keyword>
<name>A0A2G8SEH0_9APHY</name>
<dbReference type="PANTHER" id="PTHR37984:SF5">
    <property type="entry name" value="PROTEIN NYNRIN-LIKE"/>
    <property type="match status" value="1"/>
</dbReference>
<gene>
    <name evidence="3" type="ORF">GSI_05410</name>
</gene>
<dbReference type="STRING" id="1077348.A0A2G8SEH0"/>
<keyword evidence="1" id="KW-0511">Multifunctional enzyme</keyword>
<evidence type="ECO:0000256" key="1">
    <source>
        <dbReference type="ARBA" id="ARBA00023268"/>
    </source>
</evidence>
<dbReference type="Gene3D" id="3.10.10.10">
    <property type="entry name" value="HIV Type 1 Reverse Transcriptase, subunit A, domain 1"/>
    <property type="match status" value="1"/>
</dbReference>
<proteinExistence type="predicted"/>
<dbReference type="InterPro" id="IPR043502">
    <property type="entry name" value="DNA/RNA_pol_sf"/>
</dbReference>
<dbReference type="CDD" id="cd01647">
    <property type="entry name" value="RT_LTR"/>
    <property type="match status" value="1"/>
</dbReference>
<dbReference type="OrthoDB" id="3250101at2759"/>
<evidence type="ECO:0000259" key="2">
    <source>
        <dbReference type="PROSITE" id="PS50878"/>
    </source>
</evidence>
<dbReference type="Pfam" id="PF00078">
    <property type="entry name" value="RVT_1"/>
    <property type="match status" value="1"/>
</dbReference>
<accession>A0A2G8SEH0</accession>
<dbReference type="EMBL" id="AYKW01000011">
    <property type="protein sequence ID" value="PIL32165.1"/>
    <property type="molecule type" value="Genomic_DNA"/>
</dbReference>